<dbReference type="Proteomes" id="UP000190328">
    <property type="component" value="Unassembled WGS sequence"/>
</dbReference>
<dbReference type="InterPro" id="IPR003797">
    <property type="entry name" value="DegV"/>
</dbReference>
<dbReference type="InterPro" id="IPR050270">
    <property type="entry name" value="DegV_domain_contain"/>
</dbReference>
<dbReference type="EMBL" id="FUXI01000030">
    <property type="protein sequence ID" value="SKA04062.1"/>
    <property type="molecule type" value="Genomic_DNA"/>
</dbReference>
<dbReference type="OrthoDB" id="9780660at2"/>
<keyword evidence="2" id="KW-0446">Lipid-binding</keyword>
<reference evidence="3 4" key="1">
    <citation type="submission" date="2017-02" db="EMBL/GenBank/DDBJ databases">
        <authorList>
            <person name="Peterson S.W."/>
        </authorList>
    </citation>
    <scope>NUCLEOTIDE SEQUENCE [LARGE SCALE GENOMIC DNA]</scope>
    <source>
        <strain evidence="3 4">ATCC BAA-1030</strain>
    </source>
</reference>
<proteinExistence type="predicted"/>
<protein>
    <submittedName>
        <fullName evidence="3">EDD domain protein, DegV family</fullName>
    </submittedName>
</protein>
<organism evidence="3 4">
    <name type="scientific">Pilibacter termitis</name>
    <dbReference type="NCBI Taxonomy" id="263852"/>
    <lineage>
        <taxon>Bacteria</taxon>
        <taxon>Bacillati</taxon>
        <taxon>Bacillota</taxon>
        <taxon>Bacilli</taxon>
        <taxon>Lactobacillales</taxon>
        <taxon>Enterococcaceae</taxon>
        <taxon>Pilibacter</taxon>
    </lineage>
</organism>
<accession>A0A1T4QK23</accession>
<dbReference type="Pfam" id="PF02645">
    <property type="entry name" value="DegV"/>
    <property type="match status" value="1"/>
</dbReference>
<dbReference type="Gene3D" id="3.30.1180.10">
    <property type="match status" value="1"/>
</dbReference>
<comment type="function">
    <text evidence="1">May bind long-chain fatty acids, such as palmitate, and may play a role in lipid transport or fatty acid metabolism.</text>
</comment>
<dbReference type="Gene3D" id="3.40.50.10440">
    <property type="entry name" value="Dihydroxyacetone kinase, domain 1"/>
    <property type="match status" value="1"/>
</dbReference>
<evidence type="ECO:0000256" key="1">
    <source>
        <dbReference type="ARBA" id="ARBA00003238"/>
    </source>
</evidence>
<evidence type="ECO:0000256" key="2">
    <source>
        <dbReference type="ARBA" id="ARBA00023121"/>
    </source>
</evidence>
<dbReference type="InterPro" id="IPR043168">
    <property type="entry name" value="DegV_C"/>
</dbReference>
<dbReference type="PROSITE" id="PS51482">
    <property type="entry name" value="DEGV"/>
    <property type="match status" value="1"/>
</dbReference>
<keyword evidence="4" id="KW-1185">Reference proteome</keyword>
<dbReference type="STRING" id="263852.SAMN02745116_02223"/>
<dbReference type="PANTHER" id="PTHR33434:SF3">
    <property type="entry name" value="DEGV DOMAIN-CONTAINING PROTEIN YITS"/>
    <property type="match status" value="1"/>
</dbReference>
<dbReference type="NCBIfam" id="TIGR00762">
    <property type="entry name" value="DegV"/>
    <property type="match status" value="1"/>
</dbReference>
<evidence type="ECO:0000313" key="4">
    <source>
        <dbReference type="Proteomes" id="UP000190328"/>
    </source>
</evidence>
<dbReference type="PANTHER" id="PTHR33434">
    <property type="entry name" value="DEGV DOMAIN-CONTAINING PROTEIN DR_1986-RELATED"/>
    <property type="match status" value="1"/>
</dbReference>
<dbReference type="GO" id="GO:0008289">
    <property type="term" value="F:lipid binding"/>
    <property type="evidence" value="ECO:0007669"/>
    <property type="project" value="UniProtKB-KW"/>
</dbReference>
<sequence>MSFQLMTDTTSDLSFEYYETHDICYLGLTVTMNGKEYHTEVKGEIENDWFLKQLQEGAEPVTSQINVGQFFEFFSQYAKENKPLLYLAFSSGLSGTYHSAVQARTMVLEEYPNAEIRVVDTKMAANGEGLIVDRAVKLRDAGKSIEEVETEILALCPYVRAWFTVDDLHHLVRGGRVSKAAAVIGSLVNIKPILDVDPEGKLRPVGKVRGRKKSLKTLADNIVADLPNSEEQTVFINYSGDKAAAEVVKEQILAQANVAEVLLFPLGPTIATHTGVGCVAVFAIGATPRV</sequence>
<dbReference type="Gene3D" id="2.20.28.50">
    <property type="entry name" value="degv family protein"/>
    <property type="match status" value="1"/>
</dbReference>
<dbReference type="SUPFAM" id="SSF82549">
    <property type="entry name" value="DAK1/DegV-like"/>
    <property type="match status" value="1"/>
</dbReference>
<dbReference type="AlphaFoldDB" id="A0A1T4QK23"/>
<evidence type="ECO:0000313" key="3">
    <source>
        <dbReference type="EMBL" id="SKA04062.1"/>
    </source>
</evidence>
<dbReference type="RefSeq" id="WP_078808129.1">
    <property type="nucleotide sequence ID" value="NZ_FUXI01000030.1"/>
</dbReference>
<gene>
    <name evidence="3" type="ORF">SAMN02745116_02223</name>
</gene>
<name>A0A1T4QK23_9ENTE</name>